<dbReference type="SUPFAM" id="SSF55594">
    <property type="entry name" value="HPr-like"/>
    <property type="match status" value="1"/>
</dbReference>
<evidence type="ECO:0000313" key="5">
    <source>
        <dbReference type="EMBL" id="TGJ77525.1"/>
    </source>
</evidence>
<dbReference type="InterPro" id="IPR050399">
    <property type="entry name" value="HPr"/>
</dbReference>
<dbReference type="PANTHER" id="PTHR33705:SF2">
    <property type="entry name" value="PHOSPHOCARRIER PROTEIN NPR"/>
    <property type="match status" value="1"/>
</dbReference>
<dbReference type="PROSITE" id="PS51350">
    <property type="entry name" value="PTS_HPR_DOM"/>
    <property type="match status" value="1"/>
</dbReference>
<dbReference type="InterPro" id="IPR000032">
    <property type="entry name" value="HPr-like"/>
</dbReference>
<dbReference type="GO" id="GO:0005737">
    <property type="term" value="C:cytoplasm"/>
    <property type="evidence" value="ECO:0007669"/>
    <property type="project" value="UniProtKB-SubCell"/>
</dbReference>
<dbReference type="Pfam" id="PF00381">
    <property type="entry name" value="PTS-HPr"/>
    <property type="match status" value="1"/>
</dbReference>
<dbReference type="Proteomes" id="UP000297714">
    <property type="component" value="Unassembled WGS sequence"/>
</dbReference>
<comment type="caution">
    <text evidence="5">The sequence shown here is derived from an EMBL/GenBank/DDBJ whole genome shotgun (WGS) entry which is preliminary data.</text>
</comment>
<feature type="domain" description="HPr" evidence="4">
    <location>
        <begin position="1"/>
        <end position="86"/>
    </location>
</feature>
<sequence>MKTFTYKITDPDGLHARPAGLLVKQAAQYASSIKIDKGGSKTADAKKIFSVMSLAVKQDETITVTVEGTDEEKAADELKKYFEQNL</sequence>
<dbReference type="EMBL" id="SRMQ01000002">
    <property type="protein sequence ID" value="TGJ77525.1"/>
    <property type="molecule type" value="Genomic_DNA"/>
</dbReference>
<accession>A0A4Z0YDM5</accession>
<dbReference type="OrthoDB" id="9809047at2"/>
<keyword evidence="3" id="KW-0598">Phosphotransferase system</keyword>
<evidence type="ECO:0000256" key="2">
    <source>
        <dbReference type="ARBA" id="ARBA00022490"/>
    </source>
</evidence>
<dbReference type="NCBIfam" id="TIGR01003">
    <property type="entry name" value="PTS_HPr_family"/>
    <property type="match status" value="1"/>
</dbReference>
<organism evidence="5 6">
    <name type="scientific">Caproiciproducens galactitolivorans</name>
    <dbReference type="NCBI Taxonomy" id="642589"/>
    <lineage>
        <taxon>Bacteria</taxon>
        <taxon>Bacillati</taxon>
        <taxon>Bacillota</taxon>
        <taxon>Clostridia</taxon>
        <taxon>Eubacteriales</taxon>
        <taxon>Acutalibacteraceae</taxon>
        <taxon>Caproiciproducens</taxon>
    </lineage>
</organism>
<reference evidence="5 6" key="1">
    <citation type="submission" date="2019-04" db="EMBL/GenBank/DDBJ databases">
        <authorList>
            <person name="Poehlein A."/>
            <person name="Bengelsdorf F.R."/>
            <person name="Duerre P."/>
            <person name="Daniel R."/>
        </authorList>
    </citation>
    <scope>NUCLEOTIDE SEQUENCE [LARGE SCALE GENOMIC DNA]</scope>
    <source>
        <strain evidence="5 6">BS-1</strain>
    </source>
</reference>
<evidence type="ECO:0000259" key="4">
    <source>
        <dbReference type="PROSITE" id="PS51350"/>
    </source>
</evidence>
<evidence type="ECO:0000256" key="1">
    <source>
        <dbReference type="ARBA" id="ARBA00004496"/>
    </source>
</evidence>
<keyword evidence="5" id="KW-0808">Transferase</keyword>
<protein>
    <submittedName>
        <fullName evidence="5">Phosphocarrier protein HPr</fullName>
        <ecNumber evidence="5">2.7.11.-</ecNumber>
    </submittedName>
</protein>
<evidence type="ECO:0000313" key="6">
    <source>
        <dbReference type="Proteomes" id="UP000297714"/>
    </source>
</evidence>
<evidence type="ECO:0000256" key="3">
    <source>
        <dbReference type="ARBA" id="ARBA00022683"/>
    </source>
</evidence>
<dbReference type="CDD" id="cd00367">
    <property type="entry name" value="PTS-HPr_like"/>
    <property type="match status" value="1"/>
</dbReference>
<dbReference type="RefSeq" id="WP_135658139.1">
    <property type="nucleotide sequence ID" value="NZ_JAJUFJ010000012.1"/>
</dbReference>
<gene>
    <name evidence="5" type="primary">ptsH_2</name>
    <name evidence="5" type="ORF">CAGA_08980</name>
</gene>
<proteinExistence type="predicted"/>
<dbReference type="InterPro" id="IPR035895">
    <property type="entry name" value="HPr-like_sf"/>
</dbReference>
<dbReference type="GO" id="GO:0009401">
    <property type="term" value="P:phosphoenolpyruvate-dependent sugar phosphotransferase system"/>
    <property type="evidence" value="ECO:0007669"/>
    <property type="project" value="UniProtKB-KW"/>
</dbReference>
<dbReference type="EC" id="2.7.11.-" evidence="5"/>
<dbReference type="AlphaFoldDB" id="A0A4Z0YDM5"/>
<dbReference type="PANTHER" id="PTHR33705">
    <property type="entry name" value="PHOSPHOCARRIER PROTEIN HPR"/>
    <property type="match status" value="1"/>
</dbReference>
<keyword evidence="6" id="KW-1185">Reference proteome</keyword>
<dbReference type="GO" id="GO:0016740">
    <property type="term" value="F:transferase activity"/>
    <property type="evidence" value="ECO:0007669"/>
    <property type="project" value="UniProtKB-KW"/>
</dbReference>
<comment type="subcellular location">
    <subcellularLocation>
        <location evidence="1">Cytoplasm</location>
    </subcellularLocation>
</comment>
<dbReference type="Gene3D" id="3.30.1340.10">
    <property type="entry name" value="HPr-like"/>
    <property type="match status" value="1"/>
</dbReference>
<dbReference type="PRINTS" id="PR00107">
    <property type="entry name" value="PHOSPHOCPHPR"/>
</dbReference>
<name>A0A4Z0YDM5_9FIRM</name>
<keyword evidence="2" id="KW-0963">Cytoplasm</keyword>